<dbReference type="RefSeq" id="WP_066312540.1">
    <property type="nucleotide sequence ID" value="NZ_CANLSS010000019.1"/>
</dbReference>
<accession>A0A162FCG9</accession>
<evidence type="ECO:0000256" key="1">
    <source>
        <dbReference type="SAM" id="SignalP"/>
    </source>
</evidence>
<comment type="caution">
    <text evidence="2">The sequence shown here is derived from an EMBL/GenBank/DDBJ whole genome shotgun (WGS) entry which is preliminary data.</text>
</comment>
<evidence type="ECO:0000313" key="2">
    <source>
        <dbReference type="EMBL" id="KZS41216.1"/>
    </source>
</evidence>
<protein>
    <recommendedName>
        <fullName evidence="4">Lipoprotein</fullName>
    </recommendedName>
</protein>
<evidence type="ECO:0000313" key="3">
    <source>
        <dbReference type="Proteomes" id="UP000076715"/>
    </source>
</evidence>
<organism evidence="2 3">
    <name type="scientific">Aquimarina aggregata</name>
    <dbReference type="NCBI Taxonomy" id="1642818"/>
    <lineage>
        <taxon>Bacteria</taxon>
        <taxon>Pseudomonadati</taxon>
        <taxon>Bacteroidota</taxon>
        <taxon>Flavobacteriia</taxon>
        <taxon>Flavobacteriales</taxon>
        <taxon>Flavobacteriaceae</taxon>
        <taxon>Aquimarina</taxon>
    </lineage>
</organism>
<dbReference type="Proteomes" id="UP000076715">
    <property type="component" value="Unassembled WGS sequence"/>
</dbReference>
<sequence length="217" mass="24339">MKTINLLTKSVLLLSILLITYSCDKNEEDELTQESIQEIGISEEEWTGEIANPSSKNLISSVSGSNFRRFYLDVNFDRFADLVAIKTRSTGTRSTEIHVLDGKSGFTKFIIQTGTALHETGSNFDFLVGLTPRGGLTMYAIKKSNTGSRSTEVHVISGRNGYNRFFRQSVTPLPETNRSYSFRLVGGLDQYLHHIQVFRSGVKSGLLDARTSYRTFF</sequence>
<dbReference type="AlphaFoldDB" id="A0A162FCG9"/>
<evidence type="ECO:0008006" key="4">
    <source>
        <dbReference type="Google" id="ProtNLM"/>
    </source>
</evidence>
<dbReference type="OrthoDB" id="427753at2"/>
<keyword evidence="1" id="KW-0732">Signal</keyword>
<reference evidence="2 3" key="1">
    <citation type="submission" date="2016-01" db="EMBL/GenBank/DDBJ databases">
        <title>The draft genome sequence of Aquimarina sp. RZW4-3-2.</title>
        <authorList>
            <person name="Wang Y."/>
        </authorList>
    </citation>
    <scope>NUCLEOTIDE SEQUENCE [LARGE SCALE GENOMIC DNA]</scope>
    <source>
        <strain evidence="2 3">RZW4-3-2</strain>
    </source>
</reference>
<proteinExistence type="predicted"/>
<gene>
    <name evidence="2" type="ORF">AWE51_22690</name>
</gene>
<keyword evidence="3" id="KW-1185">Reference proteome</keyword>
<dbReference type="STRING" id="1642818.AWE51_22690"/>
<name>A0A162FCG9_9FLAO</name>
<feature type="signal peptide" evidence="1">
    <location>
        <begin position="1"/>
        <end position="24"/>
    </location>
</feature>
<dbReference type="EMBL" id="LQRT01000006">
    <property type="protein sequence ID" value="KZS41216.1"/>
    <property type="molecule type" value="Genomic_DNA"/>
</dbReference>
<dbReference type="PROSITE" id="PS51257">
    <property type="entry name" value="PROKAR_LIPOPROTEIN"/>
    <property type="match status" value="1"/>
</dbReference>
<feature type="chain" id="PRO_5007834795" description="Lipoprotein" evidence="1">
    <location>
        <begin position="25"/>
        <end position="217"/>
    </location>
</feature>